<dbReference type="EMBL" id="QXML01000007">
    <property type="protein sequence ID" value="RIW14151.1"/>
    <property type="molecule type" value="Genomic_DNA"/>
</dbReference>
<dbReference type="AlphaFoldDB" id="A0A418PPX7"/>
<evidence type="ECO:0000313" key="1">
    <source>
        <dbReference type="EMBL" id="RIW14151.1"/>
    </source>
</evidence>
<accession>A0A418PPX7</accession>
<evidence type="ECO:0000313" key="2">
    <source>
        <dbReference type="Proteomes" id="UP000283522"/>
    </source>
</evidence>
<dbReference type="Pfam" id="PF07642">
    <property type="entry name" value="BBP2"/>
    <property type="match status" value="1"/>
</dbReference>
<proteinExistence type="predicted"/>
<dbReference type="Proteomes" id="UP000283522">
    <property type="component" value="Unassembled WGS sequence"/>
</dbReference>
<dbReference type="InterPro" id="IPR011486">
    <property type="entry name" value="BBP2"/>
</dbReference>
<organism evidence="1 2">
    <name type="scientific">Algoriphagus lacus</name>
    <dbReference type="NCBI Taxonomy" id="2056311"/>
    <lineage>
        <taxon>Bacteria</taxon>
        <taxon>Pseudomonadati</taxon>
        <taxon>Bacteroidota</taxon>
        <taxon>Cytophagia</taxon>
        <taxon>Cytophagales</taxon>
        <taxon>Cyclobacteriaceae</taxon>
        <taxon>Algoriphagus</taxon>
    </lineage>
</organism>
<keyword evidence="2" id="KW-1185">Reference proteome</keyword>
<dbReference type="OrthoDB" id="103154at2"/>
<sequence length="339" mass="38786">MDSTALNYQGKVSIGGYIDTYFSYDFNRPADGNRPYFVSMHRHNEVNINLAYLDIKYNSSRLRARFVPGFGTYMNQNYASEEGTLKNIVEASAGIKVFSKKNIWLDFGVFGSPFTNESAISKDHLAYTRSFAPEYVPYYLAGAKVTLPASPKLNLYLYLLNGWQQIKDQNSNKAIATQVEFRPNNYWLINWNTYSGKESSASEPGFVGWRYFTDAFFIYSKDRWAMTGSFYIGSQEQSSGNATWWNANLIAQYSLTKKLSLVSRIEYFEDDRSVQIVPITSVVGFSSYGSSLGINYRIAENFMFRTEGRVFFSDQEVYLRNGQSVSNSSMLTTNFTVWF</sequence>
<name>A0A418PPX7_9BACT</name>
<protein>
    <submittedName>
        <fullName evidence="1">Porin</fullName>
    </submittedName>
</protein>
<gene>
    <name evidence="1" type="ORF">D0X99_15060</name>
</gene>
<reference evidence="1 2" key="1">
    <citation type="submission" date="2018-09" db="EMBL/GenBank/DDBJ databases">
        <authorList>
            <person name="Wang X."/>
            <person name="Du Z."/>
        </authorList>
    </citation>
    <scope>NUCLEOTIDE SEQUENCE [LARGE SCALE GENOMIC DNA]</scope>
    <source>
        <strain evidence="1 2">N3</strain>
    </source>
</reference>
<comment type="caution">
    <text evidence="1">The sequence shown here is derived from an EMBL/GenBank/DDBJ whole genome shotgun (WGS) entry which is preliminary data.</text>
</comment>